<dbReference type="SUPFAM" id="SSF52540">
    <property type="entry name" value="P-loop containing nucleoside triphosphate hydrolases"/>
    <property type="match status" value="1"/>
</dbReference>
<dbReference type="SMART" id="SM00015">
    <property type="entry name" value="IQ"/>
    <property type="match status" value="4"/>
</dbReference>
<evidence type="ECO:0000259" key="14">
    <source>
        <dbReference type="PROSITE" id="PS51456"/>
    </source>
</evidence>
<dbReference type="InParanoid" id="T0RMC8"/>
<evidence type="ECO:0000256" key="4">
    <source>
        <dbReference type="ARBA" id="ARBA00022833"/>
    </source>
</evidence>
<accession>T0RMC8</accession>
<evidence type="ECO:0000256" key="5">
    <source>
        <dbReference type="ARBA" id="ARBA00022840"/>
    </source>
</evidence>
<evidence type="ECO:0000256" key="6">
    <source>
        <dbReference type="ARBA" id="ARBA00023123"/>
    </source>
</evidence>
<dbReference type="OrthoDB" id="6108017at2759"/>
<dbReference type="PRINTS" id="PR00193">
    <property type="entry name" value="MYOSINHEAVY"/>
</dbReference>
<dbReference type="Gene3D" id="1.20.120.720">
    <property type="entry name" value="Myosin VI head, motor domain, U50 subdomain"/>
    <property type="match status" value="1"/>
</dbReference>
<evidence type="ECO:0000256" key="11">
    <source>
        <dbReference type="SAM" id="Coils"/>
    </source>
</evidence>
<evidence type="ECO:0000256" key="1">
    <source>
        <dbReference type="ARBA" id="ARBA00022723"/>
    </source>
</evidence>
<feature type="coiled-coil region" evidence="11">
    <location>
        <begin position="954"/>
        <end position="1005"/>
    </location>
</feature>
<dbReference type="InterPro" id="IPR036961">
    <property type="entry name" value="Kinesin_motor_dom_sf"/>
</dbReference>
<keyword evidence="3 9" id="KW-0863">Zinc-finger</keyword>
<dbReference type="SMART" id="SM00242">
    <property type="entry name" value="MYSc"/>
    <property type="match status" value="1"/>
</dbReference>
<dbReference type="SUPFAM" id="SSF57903">
    <property type="entry name" value="FYVE/PHD zinc finger"/>
    <property type="match status" value="1"/>
</dbReference>
<name>T0RMC8_SAPDV</name>
<keyword evidence="16" id="KW-1185">Reference proteome</keyword>
<evidence type="ECO:0000313" key="15">
    <source>
        <dbReference type="EMBL" id="EQC31142.1"/>
    </source>
</evidence>
<dbReference type="Proteomes" id="UP000030762">
    <property type="component" value="Unassembled WGS sequence"/>
</dbReference>
<dbReference type="PROSITE" id="PS50096">
    <property type="entry name" value="IQ"/>
    <property type="match status" value="2"/>
</dbReference>
<dbReference type="SMART" id="SM00064">
    <property type="entry name" value="FYVE"/>
    <property type="match status" value="1"/>
</dbReference>
<feature type="compositionally biased region" description="Low complexity" evidence="12">
    <location>
        <begin position="1054"/>
        <end position="1071"/>
    </location>
</feature>
<organism evidence="15 16">
    <name type="scientific">Saprolegnia diclina (strain VS20)</name>
    <dbReference type="NCBI Taxonomy" id="1156394"/>
    <lineage>
        <taxon>Eukaryota</taxon>
        <taxon>Sar</taxon>
        <taxon>Stramenopiles</taxon>
        <taxon>Oomycota</taxon>
        <taxon>Saprolegniomycetes</taxon>
        <taxon>Saprolegniales</taxon>
        <taxon>Saprolegniaceae</taxon>
        <taxon>Saprolegnia</taxon>
    </lineage>
</organism>
<dbReference type="GeneID" id="19951798"/>
<dbReference type="InterPro" id="IPR011011">
    <property type="entry name" value="Znf_FYVE_PHD"/>
</dbReference>
<keyword evidence="5 10" id="KW-0067">ATP-binding</keyword>
<dbReference type="InterPro" id="IPR000048">
    <property type="entry name" value="IQ_motif_EF-hand-BS"/>
</dbReference>
<dbReference type="Gene3D" id="1.20.5.190">
    <property type="match status" value="1"/>
</dbReference>
<dbReference type="CDD" id="cd15760">
    <property type="entry name" value="FYVE_scVPS27p_like"/>
    <property type="match status" value="1"/>
</dbReference>
<feature type="region of interest" description="Disordered" evidence="12">
    <location>
        <begin position="1034"/>
        <end position="1073"/>
    </location>
</feature>
<evidence type="ECO:0000256" key="2">
    <source>
        <dbReference type="ARBA" id="ARBA00022741"/>
    </source>
</evidence>
<protein>
    <recommendedName>
        <fullName evidence="17">Myosin-like protein</fullName>
    </recommendedName>
</protein>
<dbReference type="GO" id="GO:0000146">
    <property type="term" value="F:microfilament motor activity"/>
    <property type="evidence" value="ECO:0007669"/>
    <property type="project" value="TreeGrafter"/>
</dbReference>
<dbReference type="InterPro" id="IPR013083">
    <property type="entry name" value="Znf_RING/FYVE/PHD"/>
</dbReference>
<comment type="similarity">
    <text evidence="10">Belongs to the TRAFAC class myosin-kinesin ATPase superfamily. Myosin family.</text>
</comment>
<keyword evidence="7 10" id="KW-0505">Motor protein</keyword>
<dbReference type="OMA" id="FPNNRAC"/>
<dbReference type="GO" id="GO:0007015">
    <property type="term" value="P:actin filament organization"/>
    <property type="evidence" value="ECO:0007669"/>
    <property type="project" value="TreeGrafter"/>
</dbReference>
<dbReference type="VEuPathDB" id="FungiDB:SDRG_11071"/>
<dbReference type="PROSITE" id="PS51456">
    <property type="entry name" value="MYOSIN_MOTOR"/>
    <property type="match status" value="1"/>
</dbReference>
<feature type="region of interest" description="Actin-binding" evidence="10">
    <location>
        <begin position="672"/>
        <end position="694"/>
    </location>
</feature>
<dbReference type="CDD" id="cd00124">
    <property type="entry name" value="MYSc"/>
    <property type="match status" value="1"/>
</dbReference>
<proteinExistence type="inferred from homology"/>
<feature type="binding site" evidence="10">
    <location>
        <begin position="165"/>
        <end position="172"/>
    </location>
    <ligand>
        <name>ATP</name>
        <dbReference type="ChEBI" id="CHEBI:30616"/>
    </ligand>
</feature>
<dbReference type="STRING" id="1156394.T0RMC8"/>
<dbReference type="eggNOG" id="KOG1818">
    <property type="taxonomic scope" value="Eukaryota"/>
</dbReference>
<dbReference type="PROSITE" id="PS50178">
    <property type="entry name" value="ZF_FYVE"/>
    <property type="match status" value="1"/>
</dbReference>
<dbReference type="GO" id="GO:0008270">
    <property type="term" value="F:zinc ion binding"/>
    <property type="evidence" value="ECO:0007669"/>
    <property type="project" value="UniProtKB-KW"/>
</dbReference>
<dbReference type="InterPro" id="IPR001609">
    <property type="entry name" value="Myosin_head_motor_dom-like"/>
</dbReference>
<keyword evidence="4" id="KW-0862">Zinc</keyword>
<dbReference type="Gene3D" id="3.40.850.10">
    <property type="entry name" value="Kinesin motor domain"/>
    <property type="match status" value="1"/>
</dbReference>
<evidence type="ECO:0000256" key="12">
    <source>
        <dbReference type="SAM" id="MobiDB-lite"/>
    </source>
</evidence>
<gene>
    <name evidence="15" type="ORF">SDRG_11071</name>
</gene>
<feature type="domain" description="Myosin motor" evidence="14">
    <location>
        <begin position="65"/>
        <end position="809"/>
    </location>
</feature>
<dbReference type="EMBL" id="JH767170">
    <property type="protein sequence ID" value="EQC31142.1"/>
    <property type="molecule type" value="Genomic_DNA"/>
</dbReference>
<keyword evidence="8 10" id="KW-0009">Actin-binding</keyword>
<dbReference type="GO" id="GO:0016020">
    <property type="term" value="C:membrane"/>
    <property type="evidence" value="ECO:0007669"/>
    <property type="project" value="TreeGrafter"/>
</dbReference>
<dbReference type="GO" id="GO:0005737">
    <property type="term" value="C:cytoplasm"/>
    <property type="evidence" value="ECO:0007669"/>
    <property type="project" value="TreeGrafter"/>
</dbReference>
<evidence type="ECO:0000259" key="13">
    <source>
        <dbReference type="PROSITE" id="PS50178"/>
    </source>
</evidence>
<feature type="domain" description="FYVE-type" evidence="13">
    <location>
        <begin position="1231"/>
        <end position="1291"/>
    </location>
</feature>
<dbReference type="InterPro" id="IPR000306">
    <property type="entry name" value="Znf_FYVE"/>
</dbReference>
<dbReference type="Pfam" id="PF00063">
    <property type="entry name" value="Myosin_head"/>
    <property type="match status" value="1"/>
</dbReference>
<evidence type="ECO:0000256" key="3">
    <source>
        <dbReference type="ARBA" id="ARBA00022771"/>
    </source>
</evidence>
<dbReference type="RefSeq" id="XP_008615315.1">
    <property type="nucleotide sequence ID" value="XM_008617093.1"/>
</dbReference>
<dbReference type="Gene3D" id="6.20.240.20">
    <property type="match status" value="1"/>
</dbReference>
<evidence type="ECO:0000313" key="16">
    <source>
        <dbReference type="Proteomes" id="UP000030762"/>
    </source>
</evidence>
<evidence type="ECO:0000256" key="8">
    <source>
        <dbReference type="ARBA" id="ARBA00023203"/>
    </source>
</evidence>
<dbReference type="PANTHER" id="PTHR13140:SF845">
    <property type="entry name" value="MYOSIN-LIKE PROTEIN"/>
    <property type="match status" value="1"/>
</dbReference>
<evidence type="ECO:0000256" key="10">
    <source>
        <dbReference type="PROSITE-ProRule" id="PRU00782"/>
    </source>
</evidence>
<feature type="compositionally biased region" description="Low complexity" evidence="12">
    <location>
        <begin position="1122"/>
        <end position="1133"/>
    </location>
</feature>
<keyword evidence="2 10" id="KW-0547">Nucleotide-binding</keyword>
<dbReference type="Gene3D" id="1.10.10.820">
    <property type="match status" value="1"/>
</dbReference>
<keyword evidence="1" id="KW-0479">Metal-binding</keyword>
<dbReference type="Pfam" id="PF01363">
    <property type="entry name" value="FYVE"/>
    <property type="match status" value="1"/>
</dbReference>
<reference evidence="15 16" key="1">
    <citation type="submission" date="2012-04" db="EMBL/GenBank/DDBJ databases">
        <title>The Genome Sequence of Saprolegnia declina VS20.</title>
        <authorList>
            <consortium name="The Broad Institute Genome Sequencing Platform"/>
            <person name="Russ C."/>
            <person name="Nusbaum C."/>
            <person name="Tyler B."/>
            <person name="van West P."/>
            <person name="Dieguez-Uribeondo J."/>
            <person name="de Bruijn I."/>
            <person name="Tripathy S."/>
            <person name="Jiang R."/>
            <person name="Young S.K."/>
            <person name="Zeng Q."/>
            <person name="Gargeya S."/>
            <person name="Fitzgerald M."/>
            <person name="Haas B."/>
            <person name="Abouelleil A."/>
            <person name="Alvarado L."/>
            <person name="Arachchi H.M."/>
            <person name="Berlin A."/>
            <person name="Chapman S.B."/>
            <person name="Goldberg J."/>
            <person name="Griggs A."/>
            <person name="Gujja S."/>
            <person name="Hansen M."/>
            <person name="Howarth C."/>
            <person name="Imamovic A."/>
            <person name="Larimer J."/>
            <person name="McCowen C."/>
            <person name="Montmayeur A."/>
            <person name="Murphy C."/>
            <person name="Neiman D."/>
            <person name="Pearson M."/>
            <person name="Priest M."/>
            <person name="Roberts A."/>
            <person name="Saif S."/>
            <person name="Shea T."/>
            <person name="Sisk P."/>
            <person name="Sykes S."/>
            <person name="Wortman J."/>
            <person name="Nusbaum C."/>
            <person name="Birren B."/>
        </authorList>
    </citation>
    <scope>NUCLEOTIDE SEQUENCE [LARGE SCALE GENOMIC DNA]</scope>
    <source>
        <strain evidence="15 16">VS20</strain>
    </source>
</reference>
<dbReference type="Gene3D" id="1.20.58.530">
    <property type="match status" value="1"/>
</dbReference>
<evidence type="ECO:0000256" key="9">
    <source>
        <dbReference type="PROSITE-ProRule" id="PRU00091"/>
    </source>
</evidence>
<dbReference type="eggNOG" id="KOG0160">
    <property type="taxonomic scope" value="Eukaryota"/>
</dbReference>
<keyword evidence="11" id="KW-0175">Coiled coil</keyword>
<sequence length="1308" mass="146890">MEVGAHVWVADDEAIWAAATVVGQDGAGLTLVRDATGATETVVLVTDKDGVSTNVLLRNRAEDEEQNADLITLPHLHEASILQALSSRYDRDDIYTKIGDILLSINPFKSLALYGDDIMARYSATSHMGDFGLDEGLPPHLYTIGKRAYLDMTRHGRNQAILISGESGAGKTEATKIIMNYLARMSAGNDSANDDGRPSIESQVLQSNPVLEAFGNARTVRNDNSSRFGKFIEVQFTPSSSSHCVIVGANIRTYLLEKVRVVTQSPTERNFHIFYELIATMHELQLPPKKQRKKISLPSIDGLDLRRKFHDWNLVPLSAFDFLNQSGCMERRDGVLDIDQFPITLQAMRDIGIPGRQMEDIFAVVVAILHLGNVAFHTTDDSDPAMRTAFVTEASLGHLYTAAKLLHVPPMDIQKALTKRSIRTNGEVFVMGMSAGQAKTARNALAMEAYKSLFAWLVARVNQSIAGATSATHLIGLLDIFGFEIMAINSFEQLCINYANESLQQQFNTYVFKTEQKLYDAEHIAWEFIAFPDNVPCIELFEKKPIGLFSLLDQECRVPKGSDRALATKYYKEFNDKNAMFAASPAHLRDGQFTVLHYAGPVVYSVDGFLDKNKDALLESLVDLLGSAENGVLQEIYSAQAATAAAAPSKRRANVNSAIGAVNVADQFKTQLAELLSTIETTCPHYVRCIKPNDANAPGALHRPRTVEQLRSGGVLEAVKVARAGFPVRLTHKEFLHSYGSLVARIRVPDIAAYTQAHELAMLPEFILVVDALQSSTAPRPLNHQHISLGKTRVFMRRRAFEDLETLKRRVFSHAAVHAQRIYRGSVARRAYVALRAAALVAQCAYRCYVARVERRARTEARACLRIQTWARMHIALRQYQSFRRALLKLQSKHRQLAAKVVVQFMRETKMATIVQKHVRRWLCQAAYLRSRRRIIRLQCQWRRRVAMRALLELRRELRNVHALQADKKKLQDQLKKVESELAQKTALEEANRKMQAELEVMKVTLARVRSASEISFVDELVPHHSTVVAHDLPAVSPGRPRLHRPRRPPIGKTRANSTASTVSTSSTSTRESLVRAHHFANDFDEGIRHRRPSDAKTRLDMSFGFSDLVNTVVQVTSSIFESPEASASSSVKPVPPSPMSNKSPVGRPPLPKGRTLSTDLVTMSTLNENQEEYRYEDMLREHGMLQNDEPDVLEAQQRLEQRFRTMSSSRRRCDSSFSVASSFSGNVARWSKDSRCKECNCEFSLFVRRHHCRQCGFSFCFEHSSRRVPLPSQGYKDPVRVCDDCFEWVSNFNEQMMLLGDHEIDDA</sequence>
<feature type="region of interest" description="Disordered" evidence="12">
    <location>
        <begin position="1122"/>
        <end position="1158"/>
    </location>
</feature>
<evidence type="ECO:0000256" key="7">
    <source>
        <dbReference type="ARBA" id="ARBA00023175"/>
    </source>
</evidence>
<dbReference type="Gene3D" id="3.30.40.10">
    <property type="entry name" value="Zinc/RING finger domain, C3HC4 (zinc finger)"/>
    <property type="match status" value="1"/>
</dbReference>
<keyword evidence="6 10" id="KW-0518">Myosin</keyword>
<feature type="compositionally biased region" description="Basic residues" evidence="12">
    <location>
        <begin position="1041"/>
        <end position="1050"/>
    </location>
</feature>
<evidence type="ECO:0008006" key="17">
    <source>
        <dbReference type="Google" id="ProtNLM"/>
    </source>
</evidence>
<dbReference type="GO" id="GO:0016459">
    <property type="term" value="C:myosin complex"/>
    <property type="evidence" value="ECO:0007669"/>
    <property type="project" value="UniProtKB-KW"/>
</dbReference>
<dbReference type="GO" id="GO:0005524">
    <property type="term" value="F:ATP binding"/>
    <property type="evidence" value="ECO:0007669"/>
    <property type="project" value="UniProtKB-UniRule"/>
</dbReference>
<dbReference type="InterPro" id="IPR027417">
    <property type="entry name" value="P-loop_NTPase"/>
</dbReference>
<dbReference type="InterPro" id="IPR017455">
    <property type="entry name" value="Znf_FYVE-rel"/>
</dbReference>
<dbReference type="GO" id="GO:0051015">
    <property type="term" value="F:actin filament binding"/>
    <property type="evidence" value="ECO:0007669"/>
    <property type="project" value="TreeGrafter"/>
</dbReference>
<dbReference type="PANTHER" id="PTHR13140">
    <property type="entry name" value="MYOSIN"/>
    <property type="match status" value="1"/>
</dbReference>